<dbReference type="InterPro" id="IPR036955">
    <property type="entry name" value="AP2/ERF_dom_sf"/>
</dbReference>
<keyword evidence="2" id="KW-0805">Transcription regulation</keyword>
<dbReference type="FunFam" id="3.30.730.10:FF:000001">
    <property type="entry name" value="Ethylene-responsive transcription factor 2"/>
    <property type="match status" value="1"/>
</dbReference>
<dbReference type="SMART" id="SM00380">
    <property type="entry name" value="AP2"/>
    <property type="match status" value="1"/>
</dbReference>
<accession>A0A4Y7J7Y4</accession>
<feature type="domain" description="AP2/ERF" evidence="6">
    <location>
        <begin position="50"/>
        <end position="107"/>
    </location>
</feature>
<keyword evidence="5" id="KW-0539">Nucleus</keyword>
<evidence type="ECO:0000256" key="5">
    <source>
        <dbReference type="ARBA" id="ARBA00023242"/>
    </source>
</evidence>
<evidence type="ECO:0000313" key="7">
    <source>
        <dbReference type="EMBL" id="RZC56041.1"/>
    </source>
</evidence>
<evidence type="ECO:0000256" key="3">
    <source>
        <dbReference type="ARBA" id="ARBA00023125"/>
    </source>
</evidence>
<dbReference type="Proteomes" id="UP000316621">
    <property type="component" value="Chromosome 3"/>
</dbReference>
<dbReference type="PANTHER" id="PTHR31677">
    <property type="entry name" value="AP2 DOMAIN CLASS TRANSCRIPTION FACTOR"/>
    <property type="match status" value="1"/>
</dbReference>
<dbReference type="CDD" id="cd00018">
    <property type="entry name" value="AP2"/>
    <property type="match status" value="1"/>
</dbReference>
<name>A0A4Y7J7Y4_PAPSO</name>
<gene>
    <name evidence="7" type="ORF">C5167_014894</name>
</gene>
<dbReference type="GO" id="GO:0003700">
    <property type="term" value="F:DNA-binding transcription factor activity"/>
    <property type="evidence" value="ECO:0007669"/>
    <property type="project" value="InterPro"/>
</dbReference>
<dbReference type="InterPro" id="IPR016177">
    <property type="entry name" value="DNA-bd_dom_sf"/>
</dbReference>
<dbReference type="SUPFAM" id="SSF54171">
    <property type="entry name" value="DNA-binding domain"/>
    <property type="match status" value="1"/>
</dbReference>
<evidence type="ECO:0000259" key="6">
    <source>
        <dbReference type="PROSITE" id="PS51032"/>
    </source>
</evidence>
<reference evidence="7 8" key="1">
    <citation type="journal article" date="2018" name="Science">
        <title>The opium poppy genome and morphinan production.</title>
        <authorList>
            <person name="Guo L."/>
            <person name="Winzer T."/>
            <person name="Yang X."/>
            <person name="Li Y."/>
            <person name="Ning Z."/>
            <person name="He Z."/>
            <person name="Teodor R."/>
            <person name="Lu Y."/>
            <person name="Bowser T.A."/>
            <person name="Graham I.A."/>
            <person name="Ye K."/>
        </authorList>
    </citation>
    <scope>NUCLEOTIDE SEQUENCE [LARGE SCALE GENOMIC DNA]</scope>
    <source>
        <strain evidence="8">cv. HN1</strain>
        <tissue evidence="7">Leaves</tissue>
    </source>
</reference>
<keyword evidence="8" id="KW-1185">Reference proteome</keyword>
<dbReference type="EMBL" id="CM010717">
    <property type="protein sequence ID" value="RZC56041.1"/>
    <property type="molecule type" value="Genomic_DNA"/>
</dbReference>
<protein>
    <recommendedName>
        <fullName evidence="6">AP2/ERF domain-containing protein</fullName>
    </recommendedName>
</protein>
<evidence type="ECO:0000256" key="2">
    <source>
        <dbReference type="ARBA" id="ARBA00023015"/>
    </source>
</evidence>
<keyword evidence="4" id="KW-0804">Transcription</keyword>
<dbReference type="Gene3D" id="3.30.730.10">
    <property type="entry name" value="AP2/ERF domain"/>
    <property type="match status" value="1"/>
</dbReference>
<evidence type="ECO:0000256" key="1">
    <source>
        <dbReference type="ARBA" id="ARBA00004123"/>
    </source>
</evidence>
<organism evidence="7 8">
    <name type="scientific">Papaver somniferum</name>
    <name type="common">Opium poppy</name>
    <dbReference type="NCBI Taxonomy" id="3469"/>
    <lineage>
        <taxon>Eukaryota</taxon>
        <taxon>Viridiplantae</taxon>
        <taxon>Streptophyta</taxon>
        <taxon>Embryophyta</taxon>
        <taxon>Tracheophyta</taxon>
        <taxon>Spermatophyta</taxon>
        <taxon>Magnoliopsida</taxon>
        <taxon>Ranunculales</taxon>
        <taxon>Papaveraceae</taxon>
        <taxon>Papaveroideae</taxon>
        <taxon>Papaver</taxon>
    </lineage>
</organism>
<dbReference type="PRINTS" id="PR00367">
    <property type="entry name" value="ETHRSPELEMNT"/>
</dbReference>
<dbReference type="Pfam" id="PF00847">
    <property type="entry name" value="AP2"/>
    <property type="match status" value="1"/>
</dbReference>
<dbReference type="OrthoDB" id="1906538at2759"/>
<dbReference type="AlphaFoldDB" id="A0A4Y7J7Y4"/>
<proteinExistence type="predicted"/>
<keyword evidence="3" id="KW-0238">DNA-binding</keyword>
<evidence type="ECO:0000313" key="8">
    <source>
        <dbReference type="Proteomes" id="UP000316621"/>
    </source>
</evidence>
<dbReference type="InterPro" id="IPR001471">
    <property type="entry name" value="AP2/ERF_dom"/>
</dbReference>
<dbReference type="Gramene" id="RZC56041">
    <property type="protein sequence ID" value="RZC56041"/>
    <property type="gene ID" value="C5167_014894"/>
</dbReference>
<dbReference type="PROSITE" id="PS51032">
    <property type="entry name" value="AP2_ERF"/>
    <property type="match status" value="1"/>
</dbReference>
<evidence type="ECO:0000256" key="4">
    <source>
        <dbReference type="ARBA" id="ARBA00023163"/>
    </source>
</evidence>
<dbReference type="OMA" id="MDRSPQK"/>
<dbReference type="PANTHER" id="PTHR31677:SF157">
    <property type="entry name" value="AP2_ERF DOMAIN-CONTAINING PROTEIN"/>
    <property type="match status" value="1"/>
</dbReference>
<comment type="subcellular location">
    <subcellularLocation>
        <location evidence="1">Nucleus</location>
    </subcellularLocation>
</comment>
<dbReference type="GO" id="GO:0005634">
    <property type="term" value="C:nucleus"/>
    <property type="evidence" value="ECO:0007669"/>
    <property type="project" value="UniProtKB-SubCell"/>
</dbReference>
<dbReference type="GO" id="GO:0003677">
    <property type="term" value="F:DNA binding"/>
    <property type="evidence" value="ECO:0007669"/>
    <property type="project" value="UniProtKB-KW"/>
</dbReference>
<sequence length="217" mass="24695">MAVVETLNLREQAGIAVSDTAENLHLHYHNQPLHTHHQQQVEAAVVKEIRYRGVRRRPWGRFSAEIRDPWKKARKWLGTFDTAEDAAMAYDEVARNLRGPKAKTNFGNGIIRSMHHQQQQPWRDNNHHHFVSTGLNMFSSPATSSPPPVINSISSAASSGEDFSTGYRFDHAVEVSIRNEEEIQKKKKTPLSFDLNLPPPDNYYHHGGDDILTLLMI</sequence>